<keyword evidence="3" id="KW-1185">Reference proteome</keyword>
<name>A0A8X7VM46_BRACI</name>
<dbReference type="EMBL" id="JAAMPC010000004">
    <property type="protein sequence ID" value="KAG2313776.1"/>
    <property type="molecule type" value="Genomic_DNA"/>
</dbReference>
<accession>A0A8X7VM46</accession>
<gene>
    <name evidence="2" type="ORF">Bca52824_016898</name>
</gene>
<proteinExistence type="predicted"/>
<dbReference type="Proteomes" id="UP000886595">
    <property type="component" value="Unassembled WGS sequence"/>
</dbReference>
<protein>
    <submittedName>
        <fullName evidence="2">Uncharacterized protein</fullName>
    </submittedName>
</protein>
<organism evidence="2 3">
    <name type="scientific">Brassica carinata</name>
    <name type="common">Ethiopian mustard</name>
    <name type="synonym">Abyssinian cabbage</name>
    <dbReference type="NCBI Taxonomy" id="52824"/>
    <lineage>
        <taxon>Eukaryota</taxon>
        <taxon>Viridiplantae</taxon>
        <taxon>Streptophyta</taxon>
        <taxon>Embryophyta</taxon>
        <taxon>Tracheophyta</taxon>
        <taxon>Spermatophyta</taxon>
        <taxon>Magnoliopsida</taxon>
        <taxon>eudicotyledons</taxon>
        <taxon>Gunneridae</taxon>
        <taxon>Pentapetalae</taxon>
        <taxon>rosids</taxon>
        <taxon>malvids</taxon>
        <taxon>Brassicales</taxon>
        <taxon>Brassicaceae</taxon>
        <taxon>Brassiceae</taxon>
        <taxon>Brassica</taxon>
    </lineage>
</organism>
<evidence type="ECO:0000313" key="2">
    <source>
        <dbReference type="EMBL" id="KAG2313776.1"/>
    </source>
</evidence>
<feature type="region of interest" description="Disordered" evidence="1">
    <location>
        <begin position="107"/>
        <end position="132"/>
    </location>
</feature>
<comment type="caution">
    <text evidence="2">The sequence shown here is derived from an EMBL/GenBank/DDBJ whole genome shotgun (WGS) entry which is preliminary data.</text>
</comment>
<sequence>MGCHGSGLAGHGGPWVCGLDKRARRVGLQYGLVFDQPKEEGQLPAALGSRFATIFPKENSAKLVTERNRERDREIGQRLGCECVWVNPTRSWLVWCGDRVMMSTRGKEKDVDKGLSTPERTPKDLTRTVARPRSHEDQAVYGCVGCVSIV</sequence>
<evidence type="ECO:0000256" key="1">
    <source>
        <dbReference type="SAM" id="MobiDB-lite"/>
    </source>
</evidence>
<reference evidence="2 3" key="1">
    <citation type="submission" date="2020-02" db="EMBL/GenBank/DDBJ databases">
        <authorList>
            <person name="Ma Q."/>
            <person name="Huang Y."/>
            <person name="Song X."/>
            <person name="Pei D."/>
        </authorList>
    </citation>
    <scope>NUCLEOTIDE SEQUENCE [LARGE SCALE GENOMIC DNA]</scope>
    <source>
        <strain evidence="2">Sxm20200214</strain>
        <tissue evidence="2">Leaf</tissue>
    </source>
</reference>
<dbReference type="AlphaFoldDB" id="A0A8X7VM46"/>
<evidence type="ECO:0000313" key="3">
    <source>
        <dbReference type="Proteomes" id="UP000886595"/>
    </source>
</evidence>